<evidence type="ECO:0000256" key="2">
    <source>
        <dbReference type="ARBA" id="ARBA00022989"/>
    </source>
</evidence>
<organism evidence="4">
    <name type="scientific">marine metagenome</name>
    <dbReference type="NCBI Taxonomy" id="408172"/>
    <lineage>
        <taxon>unclassified sequences</taxon>
        <taxon>metagenomes</taxon>
        <taxon>ecological metagenomes</taxon>
    </lineage>
</organism>
<feature type="domain" description="Cadherin" evidence="3">
    <location>
        <begin position="2"/>
        <end position="96"/>
    </location>
</feature>
<dbReference type="PANTHER" id="PTHR24026:SF126">
    <property type="entry name" value="PROTOCADHERIN FAT 4"/>
    <property type="match status" value="1"/>
</dbReference>
<gene>
    <name evidence="4" type="ORF">METZ01_LOCUS415194</name>
</gene>
<feature type="domain" description="Cadherin" evidence="3">
    <location>
        <begin position="103"/>
        <end position="217"/>
    </location>
</feature>
<dbReference type="PANTHER" id="PTHR24026">
    <property type="entry name" value="FAT ATYPICAL CADHERIN-RELATED"/>
    <property type="match status" value="1"/>
</dbReference>
<dbReference type="EMBL" id="UINC01162536">
    <property type="protein sequence ID" value="SVD62340.1"/>
    <property type="molecule type" value="Genomic_DNA"/>
</dbReference>
<dbReference type="SUPFAM" id="SSF49313">
    <property type="entry name" value="Cadherin-like"/>
    <property type="match status" value="2"/>
</dbReference>
<feature type="non-terminal residue" evidence="4">
    <location>
        <position position="275"/>
    </location>
</feature>
<dbReference type="Pfam" id="PF00028">
    <property type="entry name" value="Cadherin"/>
    <property type="match status" value="1"/>
</dbReference>
<evidence type="ECO:0000259" key="3">
    <source>
        <dbReference type="PROSITE" id="PS50268"/>
    </source>
</evidence>
<keyword evidence="2" id="KW-1133">Transmembrane helix</keyword>
<dbReference type="AlphaFoldDB" id="A0A382WUT8"/>
<dbReference type="GO" id="GO:0005509">
    <property type="term" value="F:calcium ion binding"/>
    <property type="evidence" value="ECO:0007669"/>
    <property type="project" value="InterPro"/>
</dbReference>
<dbReference type="GO" id="GO:0007156">
    <property type="term" value="P:homophilic cell adhesion via plasma membrane adhesion molecules"/>
    <property type="evidence" value="ECO:0007669"/>
    <property type="project" value="InterPro"/>
</dbReference>
<dbReference type="SMART" id="SM00112">
    <property type="entry name" value="CA"/>
    <property type="match status" value="2"/>
</dbReference>
<protein>
    <recommendedName>
        <fullName evidence="3">Cadherin domain-containing protein</fullName>
    </recommendedName>
</protein>
<proteinExistence type="predicted"/>
<feature type="non-terminal residue" evidence="4">
    <location>
        <position position="1"/>
    </location>
</feature>
<dbReference type="PROSITE" id="PS50268">
    <property type="entry name" value="CADHERIN_2"/>
    <property type="match status" value="2"/>
</dbReference>
<keyword evidence="2" id="KW-0472">Membrane</keyword>
<dbReference type="CDD" id="cd11304">
    <property type="entry name" value="Cadherin_repeat"/>
    <property type="match status" value="2"/>
</dbReference>
<evidence type="ECO:0000256" key="1">
    <source>
        <dbReference type="ARBA" id="ARBA00022692"/>
    </source>
</evidence>
<keyword evidence="1" id="KW-0812">Transmembrane</keyword>
<evidence type="ECO:0000313" key="4">
    <source>
        <dbReference type="EMBL" id="SVD62340.1"/>
    </source>
</evidence>
<accession>A0A382WUT8</accession>
<dbReference type="InterPro" id="IPR002126">
    <property type="entry name" value="Cadherin-like_dom"/>
</dbReference>
<sequence>YLQENSPAGTLAGTIKAIDPDGDTPQFKIVSGNGQGLFTIDPVTGRFTVAEGAVPDYETTQSHTLVVAATDVRNPSPDNNAQIRIHIVNQNEAPTLGDAIFDITDSVKAGDIIGPISGNDPEGDSLTFDITEGNDDGLFAIDANGILSIAKTSDLDALTTPRRKITIRARDTGEPRLAGNGSIRINISRQVFSNGSTLLHLVPADDSVDTNWMQPDFDAANWNTGKLGVGYDTNTDYDPILGTDLENAMSGKTTSAYIRIPFQVPNTSSVSDLRL</sequence>
<dbReference type="Gene3D" id="2.60.40.60">
    <property type="entry name" value="Cadherins"/>
    <property type="match status" value="2"/>
</dbReference>
<dbReference type="InterPro" id="IPR015919">
    <property type="entry name" value="Cadherin-like_sf"/>
</dbReference>
<dbReference type="GO" id="GO:0005886">
    <property type="term" value="C:plasma membrane"/>
    <property type="evidence" value="ECO:0007669"/>
    <property type="project" value="UniProtKB-SubCell"/>
</dbReference>
<name>A0A382WUT8_9ZZZZ</name>
<reference evidence="4" key="1">
    <citation type="submission" date="2018-05" db="EMBL/GenBank/DDBJ databases">
        <authorList>
            <person name="Lanie J.A."/>
            <person name="Ng W.-L."/>
            <person name="Kazmierczak K.M."/>
            <person name="Andrzejewski T.M."/>
            <person name="Davidsen T.M."/>
            <person name="Wayne K.J."/>
            <person name="Tettelin H."/>
            <person name="Glass J.I."/>
            <person name="Rusch D."/>
            <person name="Podicherti R."/>
            <person name="Tsui H.-C.T."/>
            <person name="Winkler M.E."/>
        </authorList>
    </citation>
    <scope>NUCLEOTIDE SEQUENCE</scope>
</reference>